<dbReference type="Gene3D" id="1.10.940.10">
    <property type="entry name" value="NusB-like"/>
    <property type="match status" value="1"/>
</dbReference>
<accession>A0ABU9X8H1</accession>
<name>A0ABU9X8H1_9GAMM</name>
<feature type="active site" description="Nucleophile" evidence="5">
    <location>
        <position position="469"/>
    </location>
</feature>
<evidence type="ECO:0000256" key="4">
    <source>
        <dbReference type="ARBA" id="ARBA00022884"/>
    </source>
</evidence>
<protein>
    <submittedName>
        <fullName evidence="9">Transcription antitermination factor NusB</fullName>
    </submittedName>
</protein>
<evidence type="ECO:0000313" key="10">
    <source>
        <dbReference type="Proteomes" id="UP001461960"/>
    </source>
</evidence>
<dbReference type="Gene3D" id="3.30.70.1170">
    <property type="entry name" value="Sun protein, domain 3"/>
    <property type="match status" value="1"/>
</dbReference>
<dbReference type="InterPro" id="IPR006027">
    <property type="entry name" value="NusB_RsmB_TIM44"/>
</dbReference>
<feature type="coiled-coil region" evidence="6">
    <location>
        <begin position="348"/>
        <end position="375"/>
    </location>
</feature>
<dbReference type="RefSeq" id="WP_345832223.1">
    <property type="nucleotide sequence ID" value="NZ_JBDGHN010000005.1"/>
</dbReference>
<evidence type="ECO:0000259" key="8">
    <source>
        <dbReference type="PROSITE" id="PS51686"/>
    </source>
</evidence>
<dbReference type="InterPro" id="IPR023267">
    <property type="entry name" value="RCMT"/>
</dbReference>
<comment type="caution">
    <text evidence="9">The sequence shown here is derived from an EMBL/GenBank/DDBJ whole genome shotgun (WGS) entry which is preliminary data.</text>
</comment>
<reference evidence="9 10" key="1">
    <citation type="submission" date="2024-05" db="EMBL/GenBank/DDBJ databases">
        <authorList>
            <person name="Kim H.-Y."/>
            <person name="Kim E."/>
            <person name="Cai Y."/>
            <person name="Yang S.-M."/>
            <person name="Lee W."/>
        </authorList>
    </citation>
    <scope>NUCLEOTIDE SEQUENCE [LARGE SCALE GENOMIC DNA]</scope>
    <source>
        <strain evidence="9 10">FBL11</strain>
    </source>
</reference>
<dbReference type="Pfam" id="PF22458">
    <property type="entry name" value="RsmF-B_ferredox"/>
    <property type="match status" value="1"/>
</dbReference>
<keyword evidence="1 5" id="KW-0489">Methyltransferase</keyword>
<keyword evidence="3 5" id="KW-0949">S-adenosyl-L-methionine</keyword>
<dbReference type="SUPFAM" id="SSF53335">
    <property type="entry name" value="S-adenosyl-L-methionine-dependent methyltransferases"/>
    <property type="match status" value="1"/>
</dbReference>
<feature type="binding site" evidence="5">
    <location>
        <position position="388"/>
    </location>
    <ligand>
        <name>S-adenosyl-L-methionine</name>
        <dbReference type="ChEBI" id="CHEBI:59789"/>
    </ligand>
</feature>
<evidence type="ECO:0000256" key="7">
    <source>
        <dbReference type="SAM" id="MobiDB-lite"/>
    </source>
</evidence>
<dbReference type="PANTHER" id="PTHR22807:SF61">
    <property type="entry name" value="NOL1_NOP2_SUN FAMILY PROTEIN _ ANTITERMINATION NUSB DOMAIN-CONTAINING PROTEIN"/>
    <property type="match status" value="1"/>
</dbReference>
<dbReference type="InterPro" id="IPR001678">
    <property type="entry name" value="MeTrfase_RsmB-F_NOP2_dom"/>
</dbReference>
<dbReference type="PROSITE" id="PS51686">
    <property type="entry name" value="SAM_MT_RSMB_NOP"/>
    <property type="match status" value="1"/>
</dbReference>
<feature type="binding site" evidence="5">
    <location>
        <begin position="306"/>
        <end position="312"/>
    </location>
    <ligand>
        <name>S-adenosyl-L-methionine</name>
        <dbReference type="ChEBI" id="CHEBI:59789"/>
    </ligand>
</feature>
<dbReference type="InterPro" id="IPR029063">
    <property type="entry name" value="SAM-dependent_MTases_sf"/>
</dbReference>
<keyword evidence="4 5" id="KW-0694">RNA-binding</keyword>
<comment type="similarity">
    <text evidence="5">Belongs to the class I-like SAM-binding methyltransferase superfamily. RsmB/NOP family.</text>
</comment>
<evidence type="ECO:0000256" key="2">
    <source>
        <dbReference type="ARBA" id="ARBA00022679"/>
    </source>
</evidence>
<dbReference type="InterPro" id="IPR035926">
    <property type="entry name" value="NusB-like_sf"/>
</dbReference>
<dbReference type="Pfam" id="PF01029">
    <property type="entry name" value="NusB"/>
    <property type="match status" value="1"/>
</dbReference>
<keyword evidence="10" id="KW-1185">Reference proteome</keyword>
<dbReference type="PRINTS" id="PR02008">
    <property type="entry name" value="RCMTFAMILY"/>
</dbReference>
<feature type="binding site" evidence="5">
    <location>
        <position position="416"/>
    </location>
    <ligand>
        <name>S-adenosyl-L-methionine</name>
        <dbReference type="ChEBI" id="CHEBI:59789"/>
    </ligand>
</feature>
<keyword evidence="2 5" id="KW-0808">Transferase</keyword>
<dbReference type="Proteomes" id="UP001461960">
    <property type="component" value="Unassembled WGS sequence"/>
</dbReference>
<dbReference type="Pfam" id="PF01189">
    <property type="entry name" value="Methyltr_RsmB-F"/>
    <property type="match status" value="1"/>
</dbReference>
<feature type="domain" description="SAM-dependent MTase RsmB/NOP-type" evidence="8">
    <location>
        <begin position="178"/>
        <end position="530"/>
    </location>
</feature>
<evidence type="ECO:0000256" key="5">
    <source>
        <dbReference type="PROSITE-ProRule" id="PRU01023"/>
    </source>
</evidence>
<dbReference type="InterPro" id="IPR054728">
    <property type="entry name" value="RsmB-like_ferredoxin"/>
</dbReference>
<evidence type="ECO:0000256" key="3">
    <source>
        <dbReference type="ARBA" id="ARBA00022691"/>
    </source>
</evidence>
<dbReference type="InterPro" id="IPR049560">
    <property type="entry name" value="MeTrfase_RsmB-F_NOP2_cat"/>
</dbReference>
<sequence length="532" mass="58966">MRHNATASKSTNNHNKPSSNLKMTGSVRVRVIRSLLAIQQGQSLSSVLDPLLNSLHDGDKGFAHALLLTTLRQWHALARLLDSLADNPIDEIEVRTAIQVGLVQLLYLEVADHAAIHETVEATKEIEFARASGLVNAILRKVAKNTNKFRKKCDKNHSLPNWLAYQLKQDWSDEYAALTQGLRQPAPMFLRVNTAIKSTSEYQQILTDADISNELIELSSDLQFTDTVKTTTSVTQALRLEQSTAVSFLPQFAEGVASVQDMHAQLAAPLIELALTNKLTNDNQLADKNSQKEESKASTIQLLDACAAPGGKLAHWLELLTVDDESSLFHVKPSDDTNRTNTIKLTAIDNEASRIKRIHENLARLNLQKDDLERSAKTDIKLDIVCADATTWQGGSESKKQKSNQDRAVFDAILLDSPCTATGVIRRHPDISLLRHEEDIAQTVQLQAQILDNLWPQVKVGGYLLYVTCSILKQENVEQMQDFTARHSDASAIELTEACNWGMAQNIGRQCLPMDSDGGDGFYYALLQKSAQ</sequence>
<keyword evidence="6" id="KW-0175">Coiled coil</keyword>
<proteinExistence type="inferred from homology"/>
<dbReference type="SUPFAM" id="SSF48013">
    <property type="entry name" value="NusB-like"/>
    <property type="match status" value="1"/>
</dbReference>
<feature type="region of interest" description="Disordered" evidence="7">
    <location>
        <begin position="1"/>
        <end position="22"/>
    </location>
</feature>
<feature type="binding site" evidence="5">
    <location>
        <position position="349"/>
    </location>
    <ligand>
        <name>S-adenosyl-L-methionine</name>
        <dbReference type="ChEBI" id="CHEBI:59789"/>
    </ligand>
</feature>
<organism evidence="9 10">
    <name type="scientific">Psychrobacter saeujeotis</name>
    <dbReference type="NCBI Taxonomy" id="3143436"/>
    <lineage>
        <taxon>Bacteria</taxon>
        <taxon>Pseudomonadati</taxon>
        <taxon>Pseudomonadota</taxon>
        <taxon>Gammaproteobacteria</taxon>
        <taxon>Moraxellales</taxon>
        <taxon>Moraxellaceae</taxon>
        <taxon>Psychrobacter</taxon>
    </lineage>
</organism>
<evidence type="ECO:0000313" key="9">
    <source>
        <dbReference type="EMBL" id="MEN2751691.1"/>
    </source>
</evidence>
<dbReference type="Gene3D" id="3.40.50.150">
    <property type="entry name" value="Vaccinia Virus protein VP39"/>
    <property type="match status" value="1"/>
</dbReference>
<dbReference type="EMBL" id="JBDGHN010000005">
    <property type="protein sequence ID" value="MEN2751691.1"/>
    <property type="molecule type" value="Genomic_DNA"/>
</dbReference>
<evidence type="ECO:0000256" key="6">
    <source>
        <dbReference type="SAM" id="Coils"/>
    </source>
</evidence>
<evidence type="ECO:0000256" key="1">
    <source>
        <dbReference type="ARBA" id="ARBA00022603"/>
    </source>
</evidence>
<dbReference type="PANTHER" id="PTHR22807">
    <property type="entry name" value="NOP2 YEAST -RELATED NOL1/NOP2/FMU SUN DOMAIN-CONTAINING"/>
    <property type="match status" value="1"/>
</dbReference>
<gene>
    <name evidence="9" type="ORF">AAIR29_08605</name>
</gene>